<dbReference type="GO" id="GO:0009887">
    <property type="term" value="P:animal organ morphogenesis"/>
    <property type="evidence" value="ECO:0007669"/>
    <property type="project" value="TreeGrafter"/>
</dbReference>
<dbReference type="GO" id="GO:0009888">
    <property type="term" value="P:tissue development"/>
    <property type="evidence" value="ECO:0007669"/>
    <property type="project" value="TreeGrafter"/>
</dbReference>
<feature type="domain" description="Laminin EGF-like" evidence="12">
    <location>
        <begin position="793"/>
        <end position="843"/>
    </location>
</feature>
<feature type="chain" id="PRO_5037732125" evidence="11">
    <location>
        <begin position="30"/>
        <end position="1152"/>
    </location>
</feature>
<organism evidence="15 16">
    <name type="scientific">Ditylenchus dipsaci</name>
    <dbReference type="NCBI Taxonomy" id="166011"/>
    <lineage>
        <taxon>Eukaryota</taxon>
        <taxon>Metazoa</taxon>
        <taxon>Ecdysozoa</taxon>
        <taxon>Nematoda</taxon>
        <taxon>Chromadorea</taxon>
        <taxon>Rhabditida</taxon>
        <taxon>Tylenchina</taxon>
        <taxon>Tylenchomorpha</taxon>
        <taxon>Sphaerularioidea</taxon>
        <taxon>Anguinidae</taxon>
        <taxon>Anguininae</taxon>
        <taxon>Ditylenchus</taxon>
    </lineage>
</organism>
<evidence type="ECO:0000256" key="1">
    <source>
        <dbReference type="ARBA" id="ARBA00004302"/>
    </source>
</evidence>
<dbReference type="InterPro" id="IPR008979">
    <property type="entry name" value="Galactose-bd-like_sf"/>
</dbReference>
<keyword evidence="8" id="KW-0325">Glycoprotein</keyword>
<feature type="disulfide bond" evidence="10">
    <location>
        <begin position="1080"/>
        <end position="1092"/>
    </location>
</feature>
<feature type="disulfide bond" evidence="10">
    <location>
        <begin position="812"/>
        <end position="821"/>
    </location>
</feature>
<keyword evidence="5" id="KW-0677">Repeat</keyword>
<dbReference type="PROSITE" id="PS51115">
    <property type="entry name" value="LAMININ_IVA"/>
    <property type="match status" value="1"/>
</dbReference>
<evidence type="ECO:0000313" key="15">
    <source>
        <dbReference type="Proteomes" id="UP000887574"/>
    </source>
</evidence>
<keyword evidence="3" id="KW-0272">Extracellular matrix</keyword>
<dbReference type="CDD" id="cd00055">
    <property type="entry name" value="EGF_Lam"/>
    <property type="match status" value="8"/>
</dbReference>
<dbReference type="Pfam" id="PF00053">
    <property type="entry name" value="EGF_laminin"/>
    <property type="match status" value="9"/>
</dbReference>
<evidence type="ECO:0000256" key="10">
    <source>
        <dbReference type="PROSITE-ProRule" id="PRU00460"/>
    </source>
</evidence>
<dbReference type="FunFam" id="2.10.25.10:FF:000069">
    <property type="entry name" value="Laminin subunit alpha 1"/>
    <property type="match status" value="1"/>
</dbReference>
<feature type="domain" description="Laminin EGF-like" evidence="12">
    <location>
        <begin position="479"/>
        <end position="528"/>
    </location>
</feature>
<protein>
    <submittedName>
        <fullName evidence="16">Laminin subunit alpha</fullName>
    </submittedName>
</protein>
<feature type="disulfide bond" evidence="10">
    <location>
        <begin position="499"/>
        <end position="508"/>
    </location>
</feature>
<dbReference type="FunFam" id="2.10.25.10:FF:000074">
    <property type="entry name" value="Laminin subunit alpha"/>
    <property type="match status" value="2"/>
</dbReference>
<dbReference type="FunFam" id="2.10.25.10:FF:000106">
    <property type="entry name" value="Heparan sulfate proteoglycan 2"/>
    <property type="match status" value="1"/>
</dbReference>
<dbReference type="Gene3D" id="2.10.25.10">
    <property type="entry name" value="Laminin"/>
    <property type="match status" value="8"/>
</dbReference>
<dbReference type="WBParaSite" id="jg25545">
    <property type="protein sequence ID" value="jg25545"/>
    <property type="gene ID" value="jg25545"/>
</dbReference>
<evidence type="ECO:0000256" key="3">
    <source>
        <dbReference type="ARBA" id="ARBA00022530"/>
    </source>
</evidence>
<evidence type="ECO:0000256" key="9">
    <source>
        <dbReference type="ARBA" id="ARBA00023292"/>
    </source>
</evidence>
<keyword evidence="2" id="KW-0964">Secreted</keyword>
<feature type="disulfide bond" evidence="10">
    <location>
        <begin position="1052"/>
        <end position="1061"/>
    </location>
</feature>
<dbReference type="Pfam" id="PF00055">
    <property type="entry name" value="Laminin_N"/>
    <property type="match status" value="1"/>
</dbReference>
<dbReference type="InterPro" id="IPR002049">
    <property type="entry name" value="LE_dom"/>
</dbReference>
<feature type="disulfide bond" evidence="10">
    <location>
        <begin position="1101"/>
        <end position="1110"/>
    </location>
</feature>
<feature type="disulfide bond" evidence="10">
    <location>
        <begin position="454"/>
        <end position="463"/>
    </location>
</feature>
<dbReference type="PRINTS" id="PR00011">
    <property type="entry name" value="EGFLAMININ"/>
</dbReference>
<dbReference type="Gene3D" id="2.60.120.260">
    <property type="entry name" value="Galactose-binding domain-like"/>
    <property type="match status" value="1"/>
</dbReference>
<feature type="signal peptide" evidence="11">
    <location>
        <begin position="1"/>
        <end position="29"/>
    </location>
</feature>
<evidence type="ECO:0000256" key="4">
    <source>
        <dbReference type="ARBA" id="ARBA00022729"/>
    </source>
</evidence>
<evidence type="ECO:0000256" key="2">
    <source>
        <dbReference type="ARBA" id="ARBA00022525"/>
    </source>
</evidence>
<dbReference type="SUPFAM" id="SSF57196">
    <property type="entry name" value="EGF/Laminin"/>
    <property type="match status" value="9"/>
</dbReference>
<dbReference type="PANTHER" id="PTHR10574">
    <property type="entry name" value="NETRIN/LAMININ-RELATED"/>
    <property type="match status" value="1"/>
</dbReference>
<dbReference type="PROSITE" id="PS51117">
    <property type="entry name" value="LAMININ_NTER"/>
    <property type="match status" value="1"/>
</dbReference>
<dbReference type="Pfam" id="PF24973">
    <property type="entry name" value="EGF_LMN_ATRN"/>
    <property type="match status" value="1"/>
</dbReference>
<dbReference type="SMART" id="SM00180">
    <property type="entry name" value="EGF_Lam"/>
    <property type="match status" value="11"/>
</dbReference>
<dbReference type="FunFam" id="2.60.120.260:FF:000017">
    <property type="entry name" value="Laminin subunit alpha 2"/>
    <property type="match status" value="1"/>
</dbReference>
<dbReference type="SMART" id="SM00136">
    <property type="entry name" value="LamNT"/>
    <property type="match status" value="1"/>
</dbReference>
<dbReference type="FunFam" id="2.10.25.10:FF:000775">
    <property type="entry name" value="Predicted protein"/>
    <property type="match status" value="1"/>
</dbReference>
<dbReference type="InterPro" id="IPR000742">
    <property type="entry name" value="EGF"/>
</dbReference>
<evidence type="ECO:0000256" key="8">
    <source>
        <dbReference type="ARBA" id="ARBA00023180"/>
    </source>
</evidence>
<keyword evidence="6" id="KW-0084">Basement membrane</keyword>
<evidence type="ECO:0000259" key="12">
    <source>
        <dbReference type="PROSITE" id="PS50027"/>
    </source>
</evidence>
<comment type="caution">
    <text evidence="10">Lacks conserved residue(s) required for the propagation of feature annotation.</text>
</comment>
<feature type="domain" description="Laminin N-terminal" evidence="14">
    <location>
        <begin position="51"/>
        <end position="296"/>
    </location>
</feature>
<evidence type="ECO:0000256" key="11">
    <source>
        <dbReference type="SAM" id="SignalP"/>
    </source>
</evidence>
<dbReference type="PROSITE" id="PS50027">
    <property type="entry name" value="EGF_LAM_2"/>
    <property type="match status" value="6"/>
</dbReference>
<dbReference type="Proteomes" id="UP000887574">
    <property type="component" value="Unplaced"/>
</dbReference>
<dbReference type="PROSITE" id="PS00022">
    <property type="entry name" value="EGF_1"/>
    <property type="match status" value="1"/>
</dbReference>
<feature type="disulfide bond" evidence="10">
    <location>
        <begin position="982"/>
        <end position="994"/>
    </location>
</feature>
<reference evidence="16" key="1">
    <citation type="submission" date="2022-11" db="UniProtKB">
        <authorList>
            <consortium name="WormBaseParasite"/>
        </authorList>
    </citation>
    <scope>IDENTIFICATION</scope>
</reference>
<dbReference type="Pfam" id="PF00052">
    <property type="entry name" value="Laminin_B"/>
    <property type="match status" value="1"/>
</dbReference>
<dbReference type="PANTHER" id="PTHR10574:SF444">
    <property type="entry name" value="BASEMENT MEMBRANE-SPECIFIC HEPARAN SULFATE PROTEOGLYCAN CORE PROTEIN"/>
    <property type="match status" value="1"/>
</dbReference>
<feature type="domain" description="Laminin IV type A" evidence="13">
    <location>
        <begin position="549"/>
        <end position="759"/>
    </location>
</feature>
<evidence type="ECO:0000256" key="7">
    <source>
        <dbReference type="ARBA" id="ARBA00023157"/>
    </source>
</evidence>
<evidence type="ECO:0000256" key="6">
    <source>
        <dbReference type="ARBA" id="ARBA00022869"/>
    </source>
</evidence>
<dbReference type="GO" id="GO:0005604">
    <property type="term" value="C:basement membrane"/>
    <property type="evidence" value="ECO:0007669"/>
    <property type="project" value="UniProtKB-SubCell"/>
</dbReference>
<proteinExistence type="predicted"/>
<dbReference type="InterPro" id="IPR000034">
    <property type="entry name" value="Laminin_IV"/>
</dbReference>
<dbReference type="Gene3D" id="2.170.300.10">
    <property type="entry name" value="Tie2 ligand-binding domain superfamily"/>
    <property type="match status" value="1"/>
</dbReference>
<dbReference type="SUPFAM" id="SSF49785">
    <property type="entry name" value="Galactose-binding domain-like"/>
    <property type="match status" value="1"/>
</dbReference>
<keyword evidence="4 11" id="KW-0732">Signal</keyword>
<keyword evidence="9 10" id="KW-0424">Laminin EGF-like domain</keyword>
<name>A0A915E1R2_9BILA</name>
<accession>A0A915E1R2</accession>
<feature type="domain" description="Laminin EGF-like" evidence="12">
    <location>
        <begin position="424"/>
        <end position="478"/>
    </location>
</feature>
<evidence type="ECO:0000259" key="14">
    <source>
        <dbReference type="PROSITE" id="PS51117"/>
    </source>
</evidence>
<feature type="disulfide bond" evidence="10">
    <location>
        <begin position="424"/>
        <end position="436"/>
    </location>
</feature>
<dbReference type="InterPro" id="IPR056863">
    <property type="entry name" value="LMN_ATRN_NET-like_EGF"/>
</dbReference>
<sequence length="1152" mass="127727">MRYKHSQMAVACNALLPLLLSLIISGSVGEQQQQDYGMDQGSYREFSAGKGEKGLFPNIFNLATHAEIRATATCGQHGPEYYCKLVEHVFLRQPQCDICDANNHLNNHPIDNAIDGTRKWWQSPSLSNGLLYEKVNITIDLRQEYQVAYVIVKAAISPRPGTWALEKSLDGINFYPWQYYANTDADCMRVFGVPATVGVPKFTNDDEVICTSYFSKLNPLEQGEIHTSLVNGRPGAENPSVELQNFTKTRFVRLRLVGLRTLYADLMVINRRDGKLDHSVTRRYFYSISDISIGGQCICYGHAERCPPEETHGQFRCECRHNTCGESCNTCCPLYNQLPWRSGTHDHPNICQACQCFNHAIECVYDEEIERQRLSVTPEGIYEGGGKCIECQHNTDGINCEKCLPEFYRPINISHYRHDACGPCDCDLTGAENNNCIRDETEAHNSLRPGDCICKPGFGGRRCDRCALGFRNHPVCDPCPCHQAGSLNFDTCEEEKCSCKQNVQGELCDKCKPGTIYLDKDNPLGCQPCFCFGKTSECQERQWVTAYVSSHSGWNLTDLYGHLQVAPQITTNGTNELLIFNSDDYQGGKQPNLVHSIYYWKAPLQLLKGGGKSDKTSWLNSYGSNLYYYVYFVPREHSGSHPTPVADVIIEGNDLKLEYYSRLNFFPRENISVTIPLRTSEGNWYDSRTRRPVGKVELMRVLADVKNVYIRAKYHQDQLQSSLYGLRLETAVESEDDAGEGVTISTSNLLAKSSHPVEVCSCPEHFEGNSCERCEAGYRRINNQLNNGVCQKCECEGHSIKCDPHTGHCLDCQHNTTGSRCEQCLHGFYGNPSMGGELGSCKQCACPTTVNSHSTQCTLSQLVFEGVAAADQDEYVCTACETGYDGNKCEICADGYFGDAVEGVASLVCAVVTSMQQPSVTVTGKRASVCDVLAILLETTVNVKLQCSNETGRCECKENYTGDRCDRCVLGHGDVENNCPSCECDKTGSLGMACDEQSGQCSCKKGVYGKQCDKCVPSYFNFTANGCQFCECNEWGAIPGQECNNVTGKCQCQPNVEGLRCEKCAQGYFNLTSGTGCQPCECDQLGALLEECHPGSGQCKCKPGVTGLKCNKCEPNHYGLDVDGCKECKVCPAPGQFLHHIICLNADIILWE</sequence>
<feature type="disulfide bond" evidence="10">
    <location>
        <begin position="1003"/>
        <end position="1012"/>
    </location>
</feature>
<feature type="domain" description="Laminin EGF-like" evidence="12">
    <location>
        <begin position="982"/>
        <end position="1029"/>
    </location>
</feature>
<feature type="disulfide bond" evidence="10">
    <location>
        <begin position="1082"/>
        <end position="1099"/>
    </location>
</feature>
<feature type="disulfide bond" evidence="10">
    <location>
        <begin position="984"/>
        <end position="1001"/>
    </location>
</feature>
<keyword evidence="7 10" id="KW-1015">Disulfide bond</keyword>
<dbReference type="SMART" id="SM00281">
    <property type="entry name" value="LamB"/>
    <property type="match status" value="1"/>
</dbReference>
<dbReference type="InterPro" id="IPR008211">
    <property type="entry name" value="Laminin_N"/>
</dbReference>
<evidence type="ECO:0000259" key="13">
    <source>
        <dbReference type="PROSITE" id="PS51115"/>
    </source>
</evidence>
<evidence type="ECO:0000256" key="5">
    <source>
        <dbReference type="ARBA" id="ARBA00022737"/>
    </source>
</evidence>
<evidence type="ECO:0000313" key="16">
    <source>
        <dbReference type="WBParaSite" id="jg25545"/>
    </source>
</evidence>
<feature type="domain" description="Laminin EGF-like" evidence="12">
    <location>
        <begin position="1030"/>
        <end position="1079"/>
    </location>
</feature>
<dbReference type="InterPro" id="IPR050440">
    <property type="entry name" value="Laminin/Netrin_ECM"/>
</dbReference>
<keyword evidence="15" id="KW-1185">Reference proteome</keyword>
<comment type="subcellular location">
    <subcellularLocation>
        <location evidence="1">Secreted</location>
        <location evidence="1">Extracellular space</location>
        <location evidence="1">Extracellular matrix</location>
        <location evidence="1">Basement membrane</location>
    </subcellularLocation>
</comment>
<dbReference type="PROSITE" id="PS01248">
    <property type="entry name" value="EGF_LAM_1"/>
    <property type="match status" value="4"/>
</dbReference>
<dbReference type="AlphaFoldDB" id="A0A915E1R2"/>
<feature type="domain" description="Laminin EGF-like" evidence="12">
    <location>
        <begin position="1080"/>
        <end position="1127"/>
    </location>
</feature>